<evidence type="ECO:0000256" key="5">
    <source>
        <dbReference type="ARBA" id="ARBA00023136"/>
    </source>
</evidence>
<dbReference type="eggNOG" id="KOG0395">
    <property type="taxonomic scope" value="Eukaryota"/>
</dbReference>
<dbReference type="PANTHER" id="PTHR46149">
    <property type="entry name" value="MIP08469P"/>
    <property type="match status" value="1"/>
</dbReference>
<dbReference type="InterPro" id="IPR001806">
    <property type="entry name" value="Small_GTPase"/>
</dbReference>
<dbReference type="GO" id="GO:0005525">
    <property type="term" value="F:GTP binding"/>
    <property type="evidence" value="ECO:0000318"/>
    <property type="project" value="GO_Central"/>
</dbReference>
<dbReference type="NCBIfam" id="TIGR00231">
    <property type="entry name" value="small_GTP"/>
    <property type="match status" value="1"/>
</dbReference>
<dbReference type="PROSITE" id="PS51421">
    <property type="entry name" value="RAS"/>
    <property type="match status" value="1"/>
</dbReference>
<gene>
    <name evidence="8" type="ORF">NEMVEDRAFT_v1g83753</name>
</gene>
<keyword evidence="9" id="KW-1185">Reference proteome</keyword>
<accession>A7RJN8</accession>
<evidence type="ECO:0000256" key="1">
    <source>
        <dbReference type="ARBA" id="ARBA00004193"/>
    </source>
</evidence>
<keyword evidence="5" id="KW-0472">Membrane</keyword>
<dbReference type="STRING" id="45351.A7RJN8"/>
<dbReference type="Pfam" id="PF00071">
    <property type="entry name" value="Ras"/>
    <property type="match status" value="1"/>
</dbReference>
<evidence type="ECO:0000256" key="4">
    <source>
        <dbReference type="ARBA" id="ARBA00023134"/>
    </source>
</evidence>
<name>A7RJN8_NEMVE</name>
<protein>
    <recommendedName>
        <fullName evidence="10">Small monomeric GTPase</fullName>
    </recommendedName>
</protein>
<dbReference type="HOGENOM" id="CLU_041217_9_9_1"/>
<evidence type="ECO:0008006" key="10">
    <source>
        <dbReference type="Google" id="ProtNLM"/>
    </source>
</evidence>
<dbReference type="GO" id="GO:0019003">
    <property type="term" value="F:GDP binding"/>
    <property type="evidence" value="ECO:0000318"/>
    <property type="project" value="GO_Central"/>
</dbReference>
<dbReference type="PROSITE" id="PS51419">
    <property type="entry name" value="RAB"/>
    <property type="match status" value="1"/>
</dbReference>
<evidence type="ECO:0000256" key="7">
    <source>
        <dbReference type="ARBA" id="ARBA00038061"/>
    </source>
</evidence>
<dbReference type="InterPro" id="IPR005225">
    <property type="entry name" value="Small_GTP-bd"/>
</dbReference>
<dbReference type="EMBL" id="DS469514">
    <property type="protein sequence ID" value="EDO48297.1"/>
    <property type="molecule type" value="Genomic_DNA"/>
</dbReference>
<organism evidence="8 9">
    <name type="scientific">Nematostella vectensis</name>
    <name type="common">Starlet sea anemone</name>
    <dbReference type="NCBI Taxonomy" id="45351"/>
    <lineage>
        <taxon>Eukaryota</taxon>
        <taxon>Metazoa</taxon>
        <taxon>Cnidaria</taxon>
        <taxon>Anthozoa</taxon>
        <taxon>Hexacorallia</taxon>
        <taxon>Actiniaria</taxon>
        <taxon>Edwardsiidae</taxon>
        <taxon>Nematostella</taxon>
    </lineage>
</organism>
<dbReference type="InParanoid" id="A7RJN8"/>
<evidence type="ECO:0000256" key="3">
    <source>
        <dbReference type="ARBA" id="ARBA00022481"/>
    </source>
</evidence>
<evidence type="ECO:0000313" key="9">
    <source>
        <dbReference type="Proteomes" id="UP000001593"/>
    </source>
</evidence>
<dbReference type="PhylomeDB" id="A7RJN8"/>
<dbReference type="PANTHER" id="PTHR46149:SF7">
    <property type="entry name" value="GTP-BINDING PROTEIN DI-RAS2"/>
    <property type="match status" value="1"/>
</dbReference>
<feature type="non-terminal residue" evidence="8">
    <location>
        <position position="139"/>
    </location>
</feature>
<evidence type="ECO:0000256" key="2">
    <source>
        <dbReference type="ARBA" id="ARBA00022475"/>
    </source>
</evidence>
<keyword evidence="3" id="KW-0488">Methylation</keyword>
<keyword evidence="4" id="KW-0547">Nucleotide-binding</keyword>
<comment type="similarity">
    <text evidence="7">Belongs to the small GTPase superfamily. RasD family.</text>
</comment>
<dbReference type="GO" id="GO:0003924">
    <property type="term" value="F:GTPase activity"/>
    <property type="evidence" value="ECO:0000318"/>
    <property type="project" value="GO_Central"/>
</dbReference>
<comment type="subcellular location">
    <subcellularLocation>
        <location evidence="1">Cell membrane</location>
        <topology evidence="1">Lipid-anchor</topology>
    </subcellularLocation>
</comment>
<dbReference type="Proteomes" id="UP000001593">
    <property type="component" value="Unassembled WGS sequence"/>
</dbReference>
<evidence type="ECO:0000256" key="6">
    <source>
        <dbReference type="ARBA" id="ARBA00023288"/>
    </source>
</evidence>
<keyword evidence="6" id="KW-0449">Lipoprotein</keyword>
<dbReference type="OMA" id="REQRNDY"/>
<keyword evidence="4" id="KW-0342">GTP-binding</keyword>
<dbReference type="SUPFAM" id="SSF52540">
    <property type="entry name" value="P-loop containing nucleoside triphosphate hydrolases"/>
    <property type="match status" value="1"/>
</dbReference>
<proteinExistence type="inferred from homology"/>
<dbReference type="PRINTS" id="PR00449">
    <property type="entry name" value="RASTRNSFRMNG"/>
</dbReference>
<dbReference type="SMART" id="SM00173">
    <property type="entry name" value="RAS"/>
    <property type="match status" value="1"/>
</dbReference>
<dbReference type="InterPro" id="IPR027417">
    <property type="entry name" value="P-loop_NTPase"/>
</dbReference>
<sequence length="139" mass="15642">MAFPHPWLPPFDYKISILGAGGVGKTSLLKTFFGHKFSEKHVPTVDDYFIHSVNMDGVYYSTCIVDTAGTYAFPVMRRLAIHTCQAFIVVFAINSESSFREAFEIIDEIYSIKVKAGSEAKKIILNLVANKLDIDCRER</sequence>
<reference evidence="8 9" key="1">
    <citation type="journal article" date="2007" name="Science">
        <title>Sea anemone genome reveals ancestral eumetazoan gene repertoire and genomic organization.</title>
        <authorList>
            <person name="Putnam N.H."/>
            <person name="Srivastava M."/>
            <person name="Hellsten U."/>
            <person name="Dirks B."/>
            <person name="Chapman J."/>
            <person name="Salamov A."/>
            <person name="Terry A."/>
            <person name="Shapiro H."/>
            <person name="Lindquist E."/>
            <person name="Kapitonov V.V."/>
            <person name="Jurka J."/>
            <person name="Genikhovich G."/>
            <person name="Grigoriev I.V."/>
            <person name="Lucas S.M."/>
            <person name="Steele R.E."/>
            <person name="Finnerty J.R."/>
            <person name="Technau U."/>
            <person name="Martindale M.Q."/>
            <person name="Rokhsar D.S."/>
        </authorList>
    </citation>
    <scope>NUCLEOTIDE SEQUENCE [LARGE SCALE GENOMIC DNA]</scope>
    <source>
        <strain evidence="9">CH2 X CH6</strain>
    </source>
</reference>
<dbReference type="SMART" id="SM00174">
    <property type="entry name" value="RHO"/>
    <property type="match status" value="1"/>
</dbReference>
<dbReference type="GO" id="GO:0005886">
    <property type="term" value="C:plasma membrane"/>
    <property type="evidence" value="ECO:0000318"/>
    <property type="project" value="GO_Central"/>
</dbReference>
<keyword evidence="2" id="KW-1003">Cell membrane</keyword>
<dbReference type="Gene3D" id="3.40.50.300">
    <property type="entry name" value="P-loop containing nucleotide triphosphate hydrolases"/>
    <property type="match status" value="1"/>
</dbReference>
<dbReference type="AlphaFoldDB" id="A7RJN8"/>
<dbReference type="InterPro" id="IPR052236">
    <property type="entry name" value="Small_GTPase_RasD"/>
</dbReference>
<evidence type="ECO:0000313" key="8">
    <source>
        <dbReference type="EMBL" id="EDO48297.1"/>
    </source>
</evidence>